<evidence type="ECO:0000313" key="3">
    <source>
        <dbReference type="RefSeq" id="XP_018017213.1"/>
    </source>
</evidence>
<evidence type="ECO:0000313" key="2">
    <source>
        <dbReference type="Proteomes" id="UP000694843"/>
    </source>
</evidence>
<dbReference type="KEGG" id="hazt:108673848"/>
<organism evidence="2 3">
    <name type="scientific">Hyalella azteca</name>
    <name type="common">Amphipod</name>
    <dbReference type="NCBI Taxonomy" id="294128"/>
    <lineage>
        <taxon>Eukaryota</taxon>
        <taxon>Metazoa</taxon>
        <taxon>Ecdysozoa</taxon>
        <taxon>Arthropoda</taxon>
        <taxon>Crustacea</taxon>
        <taxon>Multicrustacea</taxon>
        <taxon>Malacostraca</taxon>
        <taxon>Eumalacostraca</taxon>
        <taxon>Peracarida</taxon>
        <taxon>Amphipoda</taxon>
        <taxon>Senticaudata</taxon>
        <taxon>Talitrida</taxon>
        <taxon>Talitroidea</taxon>
        <taxon>Hyalellidae</taxon>
        <taxon>Hyalella</taxon>
    </lineage>
</organism>
<accession>A0A8B7NU05</accession>
<keyword evidence="2" id="KW-1185">Reference proteome</keyword>
<feature type="compositionally biased region" description="Basic and acidic residues" evidence="1">
    <location>
        <begin position="1228"/>
        <end position="1247"/>
    </location>
</feature>
<dbReference type="OrthoDB" id="6382319at2759"/>
<reference evidence="3" key="1">
    <citation type="submission" date="2025-08" db="UniProtKB">
        <authorList>
            <consortium name="RefSeq"/>
        </authorList>
    </citation>
    <scope>IDENTIFICATION</scope>
    <source>
        <tissue evidence="3">Whole organism</tissue>
    </source>
</reference>
<protein>
    <submittedName>
        <fullName evidence="3">Uncharacterized protein LOC108673848</fullName>
    </submittedName>
</protein>
<sequence>MDITMHDMKKCRVVMHKLPDDAVKRGWWSGLNLPQVPVAVCKVESDATDASGSSMLPDMVAANIKLEPVDKEEALSVKDEPVDVDEYQQTPPSSSCVPCKEEAQVEARDAHRCSSQDAAAVPEEQCGKSDQPVAITNEGPVNVSAPNMDSASSFPNSEIMHKVNAATAHEECTSQNTFKSVNIAEPMKQEAFEVHPCSPTNFEFQATELIVITLSRGTSNRFSDTEISYSDQMEICSIEPRTTLHAENTDRESIDEEDVKTSIKIESGITLAHYDPNQLAIAENSVITVDEQSVKAAPKKPKQHKRPKRPCPFCQKKVHQLPRHLKMVHRDEPEIQHLNVYSHEKKIRYLTQLRKRGIFQHNKKMASLGSTDFICEQSSSGASRPQLCISCKGFYNRKSIARHKCTSVVVKPKKSIILPGMDGELAQAFLKSVVTLIRDDEIGMIAKNDHLILSLGLEYYKERYTQEKELESCLKIRSYIRNLAKIVMETKRLSECKGEVLETKDVFKNTNIDILESAIHNLVTEDGNVKHGMKVILGYDLNRAIQDLLGLCHMTDDDEMFTQLQKFQNCFKLRWRTVFLNSERECKRRRFETFRRQQNTDRESIDEKDMKTSIKIQSGITVAHSDPNKLAIAENSVIPLDEHCLKAEPKKPKQHKRPKRPCPFCQKKVHQLPRHLKIVHRNEPEIQHLNVYSPEKKIRYLTQLRKRGIFQHNKKIATAGRTDFICEQSSSGTSRPQFCTSCKGFYNRKSIARHKCTSIVGKPKKSIILPGMDGELAQEFLKSVVTAIRDDEIGLIVKNDQTILSLGLEYYKERYTQEKEIESCLKIRSYMRNLAKIVMETKRLSECKGEVLETKDVFKKTNLCVLESAIHNLVTEDGNVKHGMKVILGYDLNRAIQDLLGLYCMADDDEMFTQLQKFQNCFKLRWRTVFLNSERECKRRRFKTLRRPENQISKETLQKLRNFAIQKIRTYQQSGFPFYKFVDIRNAVFTSLVLYNAGRSNEISRMKVSHVKDALSGKWLPQGCATDKHFVCYVPGKHTTKPVSLLLPVQLKEALVFLTSEIPRNVAGIAEENLFCFPSLHNSLAHVQGTNILARYSNEAGTKITGTQIRHCLANVFASEETNSDKSLWRRHMGRSETINKMDYKCPRDGDTAKHVSGFLQNEDRALSGNFGRTAAVSPMSPRCTTSDAFIETFIENSDSCDEPARLVIQESRRPSQDARCASSDARQNQETRRKIQDNEKLGEKRSTMSLQFENLGESSKHADSTSDWKPAGVSSDDECYPEPVVGVISNGVKTIPESS</sequence>
<dbReference type="Proteomes" id="UP000694843">
    <property type="component" value="Unplaced"/>
</dbReference>
<evidence type="ECO:0000256" key="1">
    <source>
        <dbReference type="SAM" id="MobiDB-lite"/>
    </source>
</evidence>
<dbReference type="RefSeq" id="XP_018017213.1">
    <property type="nucleotide sequence ID" value="XM_018161724.2"/>
</dbReference>
<dbReference type="PANTHER" id="PTHR33480">
    <property type="entry name" value="SET DOMAIN-CONTAINING PROTEIN-RELATED"/>
    <property type="match status" value="1"/>
</dbReference>
<feature type="region of interest" description="Disordered" evidence="1">
    <location>
        <begin position="1212"/>
        <end position="1283"/>
    </location>
</feature>
<proteinExistence type="predicted"/>
<dbReference type="GeneID" id="108673848"/>
<gene>
    <name evidence="3" type="primary">LOC108673848</name>
</gene>
<name>A0A8B7NU05_HYAAZ</name>
<dbReference type="PANTHER" id="PTHR33480:SF1">
    <property type="entry name" value="TYR RECOMBINASE DOMAIN-CONTAINING PROTEIN"/>
    <property type="match status" value="1"/>
</dbReference>